<accession>A0A8B7YVN6</accession>
<dbReference type="AlphaFoldDB" id="A0A8B7YVN6"/>
<keyword evidence="3" id="KW-1185">Reference proteome</keyword>
<dbReference type="SUPFAM" id="SSF53335">
    <property type="entry name" value="S-adenosyl-L-methionine-dependent methyltransferases"/>
    <property type="match status" value="1"/>
</dbReference>
<evidence type="ECO:0000259" key="2">
    <source>
        <dbReference type="Pfam" id="PF21320"/>
    </source>
</evidence>
<feature type="domain" description="S-adenosylmethionine-dependent methyltransferase Rv2258c-like winged HTH" evidence="2">
    <location>
        <begin position="32"/>
        <end position="103"/>
    </location>
</feature>
<dbReference type="GeneID" id="110982906"/>
<dbReference type="KEGG" id="aplc:110982906"/>
<reference evidence="4" key="1">
    <citation type="submission" date="2025-08" db="UniProtKB">
        <authorList>
            <consortium name="RefSeq"/>
        </authorList>
    </citation>
    <scope>IDENTIFICATION</scope>
</reference>
<dbReference type="SUPFAM" id="SSF46785">
    <property type="entry name" value="Winged helix' DNA-binding domain"/>
    <property type="match status" value="1"/>
</dbReference>
<dbReference type="PANTHER" id="PTHR45128:SF1">
    <property type="entry name" value="S-ADENOSYLMETHIONINE-DEPENDENT METHYLTRANSFERASE RV2258C"/>
    <property type="match status" value="1"/>
</dbReference>
<dbReference type="RefSeq" id="XP_022097368.1">
    <property type="nucleotide sequence ID" value="XM_022241676.1"/>
</dbReference>
<dbReference type="OrthoDB" id="506498at2759"/>
<dbReference type="PANTHER" id="PTHR45128">
    <property type="entry name" value="METHYLTRANSFERASE TYPE 11"/>
    <property type="match status" value="1"/>
</dbReference>
<proteinExistence type="predicted"/>
<dbReference type="Pfam" id="PF21320">
    <property type="entry name" value="WHD_Rv2258c"/>
    <property type="match status" value="1"/>
</dbReference>
<dbReference type="InterPro" id="IPR053173">
    <property type="entry name" value="SAM-binding_MTase"/>
</dbReference>
<evidence type="ECO:0000313" key="4">
    <source>
        <dbReference type="RefSeq" id="XP_022097368.1"/>
    </source>
</evidence>
<dbReference type="Gene3D" id="3.40.50.150">
    <property type="entry name" value="Vaccinia Virus protein VP39"/>
    <property type="match status" value="1"/>
</dbReference>
<dbReference type="InterPro" id="IPR029063">
    <property type="entry name" value="SAM-dependent_MTases_sf"/>
</dbReference>
<organism evidence="3 4">
    <name type="scientific">Acanthaster planci</name>
    <name type="common">Crown-of-thorns starfish</name>
    <dbReference type="NCBI Taxonomy" id="133434"/>
    <lineage>
        <taxon>Eukaryota</taxon>
        <taxon>Metazoa</taxon>
        <taxon>Echinodermata</taxon>
        <taxon>Eleutherozoa</taxon>
        <taxon>Asterozoa</taxon>
        <taxon>Asteroidea</taxon>
        <taxon>Valvatacea</taxon>
        <taxon>Valvatida</taxon>
        <taxon>Acanthasteridae</taxon>
        <taxon>Acanthaster</taxon>
    </lineage>
</organism>
<dbReference type="CDD" id="cd02440">
    <property type="entry name" value="AdoMet_MTases"/>
    <property type="match status" value="1"/>
</dbReference>
<sequence>MALSGHTDGDAGETAAEFSSRLLHQISGGLACLGIAMGMQTGLFEVMISLGGEPKTSQEIADAANLRERYVREWLGCMAVSDIVTYDPAHETYWLPAHRMGILRPGMLSMAIPSLSGGFFEVSECFKKNGPAGVEYDQYPKFDEVLDKLHEPFFRDQFLQEFIPSMPKLLQQLKQGIQVLEVGCCEGDSLRMLASRFPNSFVYGLDISQAVIKEAEAKTRRMGLTNVEFVCMDVCRMPADWTWKFDYIFIYFVLHDLSYPTTALREMYRVLKPGATLSVVDTVTHTRLQDNIRDEDKAYVLTQFTLSLMNCLPVSLHPGDGAGLGAMWGREKAIAMLEGENFEVVSISATNAQLNGLHYLCKKPVNNGNNNNNVCRNGIA</sequence>
<evidence type="ECO:0000313" key="3">
    <source>
        <dbReference type="Proteomes" id="UP000694845"/>
    </source>
</evidence>
<evidence type="ECO:0000259" key="1">
    <source>
        <dbReference type="Pfam" id="PF13847"/>
    </source>
</evidence>
<dbReference type="Proteomes" id="UP000694845">
    <property type="component" value="Unplaced"/>
</dbReference>
<feature type="domain" description="Methyltransferase" evidence="1">
    <location>
        <begin position="174"/>
        <end position="300"/>
    </location>
</feature>
<gene>
    <name evidence="4" type="primary">LOC110982906</name>
</gene>
<dbReference type="InterPro" id="IPR025714">
    <property type="entry name" value="Methyltranfer_dom"/>
</dbReference>
<dbReference type="OMA" id="LEVGCCE"/>
<dbReference type="InterPro" id="IPR036390">
    <property type="entry name" value="WH_DNA-bd_sf"/>
</dbReference>
<dbReference type="Pfam" id="PF13847">
    <property type="entry name" value="Methyltransf_31"/>
    <property type="match status" value="1"/>
</dbReference>
<protein>
    <submittedName>
        <fullName evidence="4">Uncharacterized protein LOC110982906</fullName>
    </submittedName>
</protein>
<dbReference type="InterPro" id="IPR048711">
    <property type="entry name" value="WHD_Rv2258c"/>
</dbReference>
<name>A0A8B7YVN6_ACAPL</name>